<dbReference type="EMBL" id="UFYH01000001">
    <property type="protein sequence ID" value="STD05341.1"/>
    <property type="molecule type" value="Genomic_DNA"/>
</dbReference>
<dbReference type="SUPFAM" id="SSF53850">
    <property type="entry name" value="Periplasmic binding protein-like II"/>
    <property type="match status" value="1"/>
</dbReference>
<reference evidence="6 7" key="1">
    <citation type="submission" date="2018-06" db="EMBL/GenBank/DDBJ databases">
        <authorList>
            <consortium name="Pathogen Informatics"/>
            <person name="Doyle S."/>
        </authorList>
    </citation>
    <scope>NUCLEOTIDE SEQUENCE [LARGE SCALE GENOMIC DNA]</scope>
    <source>
        <strain evidence="7">NCTC 9529</strain>
    </source>
</reference>
<dbReference type="Gene3D" id="1.10.10.10">
    <property type="entry name" value="Winged helix-like DNA-binding domain superfamily/Winged helix DNA-binding domain"/>
    <property type="match status" value="1"/>
</dbReference>
<dbReference type="Gene3D" id="3.40.190.290">
    <property type="match status" value="1"/>
</dbReference>
<evidence type="ECO:0000259" key="5">
    <source>
        <dbReference type="PROSITE" id="PS50931"/>
    </source>
</evidence>
<dbReference type="SUPFAM" id="SSF46785">
    <property type="entry name" value="Winged helix' DNA-binding domain"/>
    <property type="match status" value="1"/>
</dbReference>
<evidence type="ECO:0000256" key="2">
    <source>
        <dbReference type="ARBA" id="ARBA00023015"/>
    </source>
</evidence>
<keyword evidence="2" id="KW-0805">Transcription regulation</keyword>
<organism evidence="6 7">
    <name type="scientific">Cronobacter universalis NCTC 9529</name>
    <dbReference type="NCBI Taxonomy" id="1074000"/>
    <lineage>
        <taxon>Bacteria</taxon>
        <taxon>Pseudomonadati</taxon>
        <taxon>Pseudomonadota</taxon>
        <taxon>Gammaproteobacteria</taxon>
        <taxon>Enterobacterales</taxon>
        <taxon>Enterobacteriaceae</taxon>
        <taxon>Cronobacter</taxon>
    </lineage>
</organism>
<sequence>MILMALTAETSELIAFTKTVDAKSLSRAAAELGIPRATLSRRIAQLEKKLDARLLLRTTRSLALTDLGIIFYKEAIIALEAIRQAEQSVSRIEGGLRGDLRVSLPPGMKKSFREMLCEFIAQHPLLRVHVHTSSHHIDFRSGGFDVALRASSQMQPGLIARTLFRDPVIAVASPDYLSKMGVPVTLNDLSDHQCLMGFARGELPDMYWPLISGDRVKVDGAFFADDISLLCEAAINSRGIALLPEELIREHLQQGALVPVLRETIGTEMQIAVVYPDRHFLLPQVRAFIDAVVGWVASERAQQQRIG</sequence>
<evidence type="ECO:0000256" key="1">
    <source>
        <dbReference type="ARBA" id="ARBA00009437"/>
    </source>
</evidence>
<dbReference type="InterPro" id="IPR058163">
    <property type="entry name" value="LysR-type_TF_proteobact-type"/>
</dbReference>
<dbReference type="PROSITE" id="PS50931">
    <property type="entry name" value="HTH_LYSR"/>
    <property type="match status" value="1"/>
</dbReference>
<dbReference type="InterPro" id="IPR036388">
    <property type="entry name" value="WH-like_DNA-bd_sf"/>
</dbReference>
<comment type="caution">
    <text evidence="6">The sequence shown here is derived from an EMBL/GenBank/DDBJ whole genome shotgun (WGS) entry which is preliminary data.</text>
</comment>
<dbReference type="Proteomes" id="UP000254849">
    <property type="component" value="Unassembled WGS sequence"/>
</dbReference>
<accession>A0ABY1W151</accession>
<name>A0ABY1W151_9ENTR</name>
<dbReference type="Pfam" id="PF03466">
    <property type="entry name" value="LysR_substrate"/>
    <property type="match status" value="1"/>
</dbReference>
<dbReference type="Pfam" id="PF00126">
    <property type="entry name" value="HTH_1"/>
    <property type="match status" value="1"/>
</dbReference>
<evidence type="ECO:0000313" key="7">
    <source>
        <dbReference type="Proteomes" id="UP000254849"/>
    </source>
</evidence>
<comment type="similarity">
    <text evidence="1">Belongs to the LysR transcriptional regulatory family.</text>
</comment>
<evidence type="ECO:0000313" key="6">
    <source>
        <dbReference type="EMBL" id="STD05341.1"/>
    </source>
</evidence>
<gene>
    <name evidence="6" type="primary">dmlR_7</name>
    <name evidence="6" type="ORF">NCTC9529_01652</name>
</gene>
<dbReference type="PANTHER" id="PTHR30537">
    <property type="entry name" value="HTH-TYPE TRANSCRIPTIONAL REGULATOR"/>
    <property type="match status" value="1"/>
</dbReference>
<keyword evidence="3" id="KW-0238">DNA-binding</keyword>
<dbReference type="InterPro" id="IPR005119">
    <property type="entry name" value="LysR_subst-bd"/>
</dbReference>
<dbReference type="InterPro" id="IPR000847">
    <property type="entry name" value="LysR_HTH_N"/>
</dbReference>
<keyword evidence="7" id="KW-1185">Reference proteome</keyword>
<evidence type="ECO:0000256" key="4">
    <source>
        <dbReference type="ARBA" id="ARBA00023163"/>
    </source>
</evidence>
<evidence type="ECO:0000256" key="3">
    <source>
        <dbReference type="ARBA" id="ARBA00023125"/>
    </source>
</evidence>
<dbReference type="PANTHER" id="PTHR30537:SF5">
    <property type="entry name" value="HTH-TYPE TRANSCRIPTIONAL ACTIVATOR TTDR-RELATED"/>
    <property type="match status" value="1"/>
</dbReference>
<protein>
    <submittedName>
        <fullName evidence="6">D-malate degradation protein R</fullName>
    </submittedName>
</protein>
<keyword evidence="4" id="KW-0804">Transcription</keyword>
<dbReference type="CDD" id="cd08422">
    <property type="entry name" value="PBP2_CrgA_like"/>
    <property type="match status" value="1"/>
</dbReference>
<proteinExistence type="inferred from homology"/>
<dbReference type="InterPro" id="IPR036390">
    <property type="entry name" value="WH_DNA-bd_sf"/>
</dbReference>
<feature type="domain" description="HTH lysR-type" evidence="5">
    <location>
        <begin position="13"/>
        <end position="65"/>
    </location>
</feature>